<gene>
    <name evidence="2" type="ORF">FHY56_13600</name>
</gene>
<reference evidence="2 3" key="1">
    <citation type="journal article" date="2003" name="Int. J. Syst. Evol. Microbiol.">
        <title>Towards a standardized format for the description of a novel species (of an established genus): Ochrobactrum gallinifaecis sp. nov.</title>
        <authorList>
            <person name="Kampfer P."/>
            <person name="Buczolits S."/>
            <person name="Albrecht A."/>
            <person name="Busse H.J."/>
            <person name="Stackebrandt E."/>
        </authorList>
    </citation>
    <scope>NUCLEOTIDE SEQUENCE [LARGE SCALE GENOMIC DNA]</scope>
    <source>
        <strain evidence="2 3">ISO 196</strain>
    </source>
</reference>
<evidence type="ECO:0000313" key="3">
    <source>
        <dbReference type="Proteomes" id="UP000315388"/>
    </source>
</evidence>
<dbReference type="EMBL" id="VEWJ01000010">
    <property type="protein sequence ID" value="TPF74511.1"/>
    <property type="molecule type" value="Genomic_DNA"/>
</dbReference>
<feature type="region of interest" description="Disordered" evidence="1">
    <location>
        <begin position="1"/>
        <end position="22"/>
    </location>
</feature>
<feature type="compositionally biased region" description="Polar residues" evidence="1">
    <location>
        <begin position="54"/>
        <end position="77"/>
    </location>
</feature>
<dbReference type="Proteomes" id="UP000315388">
    <property type="component" value="Unassembled WGS sequence"/>
</dbReference>
<dbReference type="OrthoDB" id="8450031at2"/>
<dbReference type="AlphaFoldDB" id="A0A502BLI7"/>
<name>A0A502BLI7_9HYPH</name>
<organism evidence="2 3">
    <name type="scientific">Brucella gallinifaecis</name>
    <dbReference type="NCBI Taxonomy" id="215590"/>
    <lineage>
        <taxon>Bacteria</taxon>
        <taxon>Pseudomonadati</taxon>
        <taxon>Pseudomonadota</taxon>
        <taxon>Alphaproteobacteria</taxon>
        <taxon>Hyphomicrobiales</taxon>
        <taxon>Brucellaceae</taxon>
        <taxon>Brucella/Ochrobactrum group</taxon>
        <taxon>Brucella</taxon>
    </lineage>
</organism>
<sequence length="99" mass="10650">MGMVMNMQSKPERDRRDQSSSRTLGYFSRFALATLAVLLLLFLGWSLTGGGSVSEKQGIQTLPATGSVDQPAIQQPGENERPQTGTGGDQPSNPPEDQK</sequence>
<keyword evidence="3" id="KW-1185">Reference proteome</keyword>
<evidence type="ECO:0000313" key="2">
    <source>
        <dbReference type="EMBL" id="TPF74511.1"/>
    </source>
</evidence>
<protein>
    <submittedName>
        <fullName evidence="2">Uncharacterized protein</fullName>
    </submittedName>
</protein>
<comment type="caution">
    <text evidence="2">The sequence shown here is derived from an EMBL/GenBank/DDBJ whole genome shotgun (WGS) entry which is preliminary data.</text>
</comment>
<feature type="compositionally biased region" description="Basic and acidic residues" evidence="1">
    <location>
        <begin position="10"/>
        <end position="19"/>
    </location>
</feature>
<accession>A0A502BLI7</accession>
<proteinExistence type="predicted"/>
<evidence type="ECO:0000256" key="1">
    <source>
        <dbReference type="SAM" id="MobiDB-lite"/>
    </source>
</evidence>
<feature type="region of interest" description="Disordered" evidence="1">
    <location>
        <begin position="53"/>
        <end position="99"/>
    </location>
</feature>